<name>A0A2K1JL56_PHYPA</name>
<dbReference type="FunCoup" id="A0A2K1JL56">
    <property type="interactions" value="695"/>
</dbReference>
<dbReference type="PANTHER" id="PTHR23054">
    <property type="entry name" value="TERNARY COMPLEX FACTOR MIP1, LEUCINE-ZIPPER-RELATED"/>
    <property type="match status" value="1"/>
</dbReference>
<dbReference type="KEGG" id="ppp:112290824"/>
<dbReference type="Gramene" id="Pp3c13_8290V3.3">
    <property type="protein sequence ID" value="Pp3c13_8290V3.3"/>
    <property type="gene ID" value="Pp3c13_8290"/>
</dbReference>
<organism evidence="4">
    <name type="scientific">Physcomitrium patens</name>
    <name type="common">Spreading-leaved earth moss</name>
    <name type="synonym">Physcomitrella patens</name>
    <dbReference type="NCBI Taxonomy" id="3218"/>
    <lineage>
        <taxon>Eukaryota</taxon>
        <taxon>Viridiplantae</taxon>
        <taxon>Streptophyta</taxon>
        <taxon>Embryophyta</taxon>
        <taxon>Bryophyta</taxon>
        <taxon>Bryophytina</taxon>
        <taxon>Bryopsida</taxon>
        <taxon>Funariidae</taxon>
        <taxon>Funariales</taxon>
        <taxon>Funariaceae</taxon>
        <taxon>Physcomitrium</taxon>
    </lineage>
</organism>
<proteinExistence type="predicted"/>
<feature type="domain" description="Ternary complex factor MIP1 leucine-zipper" evidence="3">
    <location>
        <begin position="160"/>
        <end position="232"/>
    </location>
</feature>
<dbReference type="AlphaFoldDB" id="A0A2K1JL56"/>
<feature type="region of interest" description="Disordered" evidence="1">
    <location>
        <begin position="645"/>
        <end position="667"/>
    </location>
</feature>
<dbReference type="EnsemblPlants" id="Pp3c13_8290V3.3">
    <property type="protein sequence ID" value="Pp3c13_8290V3.3"/>
    <property type="gene ID" value="Pp3c13_8290"/>
</dbReference>
<evidence type="ECO:0000259" key="3">
    <source>
        <dbReference type="Pfam" id="PF14389"/>
    </source>
</evidence>
<dbReference type="Gramene" id="Pp3c13_8290V3.1">
    <property type="protein sequence ID" value="Pp3c13_8290V3.1"/>
    <property type="gene ID" value="Pp3c13_8290"/>
</dbReference>
<dbReference type="EMBL" id="ABEU02000013">
    <property type="protein sequence ID" value="PNR42290.1"/>
    <property type="molecule type" value="Genomic_DNA"/>
</dbReference>
<feature type="compositionally biased region" description="Low complexity" evidence="1">
    <location>
        <begin position="566"/>
        <end position="575"/>
    </location>
</feature>
<protein>
    <recommendedName>
        <fullName evidence="7">DUF547 domain-containing protein</fullName>
    </recommendedName>
</protein>
<feature type="domain" description="DUF547" evidence="2">
    <location>
        <begin position="758"/>
        <end position="890"/>
    </location>
</feature>
<accession>A0A2K1JL56</accession>
<evidence type="ECO:0000313" key="5">
    <source>
        <dbReference type="EnsemblPlants" id="Pp3c13_8290V3.1"/>
    </source>
</evidence>
<feature type="compositionally biased region" description="Polar residues" evidence="1">
    <location>
        <begin position="41"/>
        <end position="50"/>
    </location>
</feature>
<evidence type="ECO:0000256" key="1">
    <source>
        <dbReference type="SAM" id="MobiDB-lite"/>
    </source>
</evidence>
<gene>
    <name evidence="5" type="primary">LOC112290824</name>
    <name evidence="4" type="ORF">PHYPA_017119</name>
</gene>
<dbReference type="PaxDb" id="3218-PP1S52_122V6.1"/>
<sequence>MGTIEPIEFRAKQRESCCNSSEMERSSPASTSYGGSSPSSRDNVSTSSFSVHPCKQERNAKADKIGQPRRRVKSSLGSWGSFERAETQDSEPSGDHNVEEKSTSFKQDRKQQKAWQSLALKVCLNQKQSNGISNESETSSYKDQNELSNCKTFERLVQLSELEEEVLSLQKQLAEELELRAVLESALEPTSGTLNKFPCHLPLSARELLANITLLEVAVLKLEEQTSVLQNEVGHARIEREIFELRHSSAGSAPLSSERSNLYSASLDSNANFGDNHSDSLPSISSSSQEQQLKPVSTSTLEEMTGLQSCTSPRQKSQFQLPQKSWKEQRALILRQDLHLTIPESPEDDYVTISPPGIHHECNTANDIQSQRLGSFWEPNPLEQEEHWIPLNEHQPQATFAEAYCGSPQDCYLDPSLVPVACVGDDDDPHCFSPAFIAKTLRPHSPDLADLAEDDDKFFLPVAEVLWKPSTVKPLSLSRELEDEIPTMAMLATKPKPSSFTSKDDHPWPESESIPHSMVLEEQPWAQLAEADSIDEQRTKYRNDATNVREFQRQGTVDKNPKRVKSFGSSRTSSFSSVKSSTLLSSIWSPVDARAVNRDEYDSQNSTIMDNDYDLASTSYSPNELSEQMVRCMISIYRHLADSNNSKQESLSSSKTQTSTSPLTATTNSSASLVTESSILSVNRSPLVDLRSKGVLGNEDSPDPFKSRGKIPWADIGPYAHVLEVSWLSVGKDQLEFAAQALGSFKILVEQLSRLDPSNLKHEEKLAFWINLYNALLMHAYLAYGIPKSDLKFFALLQKAAYTVGGHSFNAATMEFCLLRSKSTAHRPQLTLLMSLHKNKLTEDRSKFGIDHPESLASFGLCSGTRSSPMVRVYTAKHVKAQLEDSLRDYARAAVGISTKGRLLIPKLLYTYAREHVEDADIMDWVFNRLLSNQVDVVSEVVQQRRHRLLGSRNFNVLPNDFTFRYLFPSQDCSKLRPEP</sequence>
<dbReference type="EnsemblPlants" id="Pp3c13_8290V3.1">
    <property type="protein sequence ID" value="Pp3c13_8290V3.1"/>
    <property type="gene ID" value="Pp3c13_8290"/>
</dbReference>
<dbReference type="RefSeq" id="XP_024393322.1">
    <property type="nucleotide sequence ID" value="XM_024537554.2"/>
</dbReference>
<evidence type="ECO:0000313" key="4">
    <source>
        <dbReference type="EMBL" id="PNR42290.1"/>
    </source>
</evidence>
<feature type="compositionally biased region" description="Low complexity" evidence="1">
    <location>
        <begin position="279"/>
        <end position="288"/>
    </location>
</feature>
<dbReference type="Pfam" id="PF14389">
    <property type="entry name" value="Lzipper-MIP1"/>
    <property type="match status" value="1"/>
</dbReference>
<dbReference type="Gramene" id="Pp3c13_8290V3.2">
    <property type="protein sequence ID" value="Pp3c13_8290V3.2"/>
    <property type="gene ID" value="Pp3c13_8290"/>
</dbReference>
<feature type="region of interest" description="Disordered" evidence="1">
    <location>
        <begin position="1"/>
        <end position="109"/>
    </location>
</feature>
<dbReference type="InterPro" id="IPR025757">
    <property type="entry name" value="MIP1_Leuzipper"/>
</dbReference>
<dbReference type="EnsemblPlants" id="Pp3c13_8290V3.2">
    <property type="protein sequence ID" value="Pp3c13_8290V3.2"/>
    <property type="gene ID" value="Pp3c13_8290"/>
</dbReference>
<feature type="compositionally biased region" description="Polar residues" evidence="1">
    <location>
        <begin position="289"/>
        <end position="321"/>
    </location>
</feature>
<dbReference type="Proteomes" id="UP000006727">
    <property type="component" value="Chromosome 13"/>
</dbReference>
<feature type="region of interest" description="Disordered" evidence="1">
    <location>
        <begin position="551"/>
        <end position="575"/>
    </location>
</feature>
<dbReference type="Pfam" id="PF04784">
    <property type="entry name" value="DUF547"/>
    <property type="match status" value="1"/>
</dbReference>
<evidence type="ECO:0000259" key="2">
    <source>
        <dbReference type="Pfam" id="PF04784"/>
    </source>
</evidence>
<reference evidence="4 6" key="1">
    <citation type="journal article" date="2008" name="Science">
        <title>The Physcomitrella genome reveals evolutionary insights into the conquest of land by plants.</title>
        <authorList>
            <person name="Rensing S."/>
            <person name="Lang D."/>
            <person name="Zimmer A."/>
            <person name="Terry A."/>
            <person name="Salamov A."/>
            <person name="Shapiro H."/>
            <person name="Nishiyama T."/>
            <person name="Perroud P.-F."/>
            <person name="Lindquist E."/>
            <person name="Kamisugi Y."/>
            <person name="Tanahashi T."/>
            <person name="Sakakibara K."/>
            <person name="Fujita T."/>
            <person name="Oishi K."/>
            <person name="Shin-I T."/>
            <person name="Kuroki Y."/>
            <person name="Toyoda A."/>
            <person name="Suzuki Y."/>
            <person name="Hashimoto A."/>
            <person name="Yamaguchi K."/>
            <person name="Sugano A."/>
            <person name="Kohara Y."/>
            <person name="Fujiyama A."/>
            <person name="Anterola A."/>
            <person name="Aoki S."/>
            <person name="Ashton N."/>
            <person name="Barbazuk W.B."/>
            <person name="Barker E."/>
            <person name="Bennetzen J."/>
            <person name="Bezanilla M."/>
            <person name="Blankenship R."/>
            <person name="Cho S.H."/>
            <person name="Dutcher S."/>
            <person name="Estelle M."/>
            <person name="Fawcett J.A."/>
            <person name="Gundlach H."/>
            <person name="Hanada K."/>
            <person name="Heyl A."/>
            <person name="Hicks K.A."/>
            <person name="Hugh J."/>
            <person name="Lohr M."/>
            <person name="Mayer K."/>
            <person name="Melkozernov A."/>
            <person name="Murata T."/>
            <person name="Nelson D."/>
            <person name="Pils B."/>
            <person name="Prigge M."/>
            <person name="Reiss B."/>
            <person name="Renner T."/>
            <person name="Rombauts S."/>
            <person name="Rushton P."/>
            <person name="Sanderfoot A."/>
            <person name="Schween G."/>
            <person name="Shiu S.-H."/>
            <person name="Stueber K."/>
            <person name="Theodoulou F.L."/>
            <person name="Tu H."/>
            <person name="Van de Peer Y."/>
            <person name="Verrier P.J."/>
            <person name="Waters E."/>
            <person name="Wood A."/>
            <person name="Yang L."/>
            <person name="Cove D."/>
            <person name="Cuming A."/>
            <person name="Hasebe M."/>
            <person name="Lucas S."/>
            <person name="Mishler D.B."/>
            <person name="Reski R."/>
            <person name="Grigoriev I."/>
            <person name="Quatrano R.S."/>
            <person name="Boore J.L."/>
        </authorList>
    </citation>
    <scope>NUCLEOTIDE SEQUENCE [LARGE SCALE GENOMIC DNA]</scope>
    <source>
        <strain evidence="5 6">cv. Gransden 2004</strain>
    </source>
</reference>
<feature type="compositionally biased region" description="Basic and acidic residues" evidence="1">
    <location>
        <begin position="83"/>
        <end position="109"/>
    </location>
</feature>
<feature type="compositionally biased region" description="Low complexity" evidence="1">
    <location>
        <begin position="26"/>
        <end position="40"/>
    </location>
</feature>
<dbReference type="InterPro" id="IPR006869">
    <property type="entry name" value="DUF547"/>
</dbReference>
<keyword evidence="6" id="KW-1185">Reference proteome</keyword>
<reference evidence="5" key="3">
    <citation type="submission" date="2020-12" db="UniProtKB">
        <authorList>
            <consortium name="EnsemblPlants"/>
        </authorList>
    </citation>
    <scope>IDENTIFICATION</scope>
</reference>
<dbReference type="PANTHER" id="PTHR23054:SF53">
    <property type="entry name" value="OS06G0704100 PROTEIN"/>
    <property type="match status" value="1"/>
</dbReference>
<dbReference type="OrthoDB" id="418495at2759"/>
<evidence type="ECO:0008006" key="7">
    <source>
        <dbReference type="Google" id="ProtNLM"/>
    </source>
</evidence>
<dbReference type="GeneID" id="112290824"/>
<feature type="compositionally biased region" description="Basic and acidic residues" evidence="1">
    <location>
        <begin position="54"/>
        <end position="66"/>
    </location>
</feature>
<feature type="region of interest" description="Disordered" evidence="1">
    <location>
        <begin position="274"/>
        <end position="321"/>
    </location>
</feature>
<reference evidence="4 6" key="2">
    <citation type="journal article" date="2018" name="Plant J.">
        <title>The Physcomitrella patens chromosome-scale assembly reveals moss genome structure and evolution.</title>
        <authorList>
            <person name="Lang D."/>
            <person name="Ullrich K.K."/>
            <person name="Murat F."/>
            <person name="Fuchs J."/>
            <person name="Jenkins J."/>
            <person name="Haas F.B."/>
            <person name="Piednoel M."/>
            <person name="Gundlach H."/>
            <person name="Van Bel M."/>
            <person name="Meyberg R."/>
            <person name="Vives C."/>
            <person name="Morata J."/>
            <person name="Symeonidi A."/>
            <person name="Hiss M."/>
            <person name="Muchero W."/>
            <person name="Kamisugi Y."/>
            <person name="Saleh O."/>
            <person name="Blanc G."/>
            <person name="Decker E.L."/>
            <person name="van Gessel N."/>
            <person name="Grimwood J."/>
            <person name="Hayes R.D."/>
            <person name="Graham S.W."/>
            <person name="Gunter L.E."/>
            <person name="McDaniel S.F."/>
            <person name="Hoernstein S.N.W."/>
            <person name="Larsson A."/>
            <person name="Li F.W."/>
            <person name="Perroud P.F."/>
            <person name="Phillips J."/>
            <person name="Ranjan P."/>
            <person name="Rokshar D.S."/>
            <person name="Rothfels C.J."/>
            <person name="Schneider L."/>
            <person name="Shu S."/>
            <person name="Stevenson D.W."/>
            <person name="Thummler F."/>
            <person name="Tillich M."/>
            <person name="Villarreal Aguilar J.C."/>
            <person name="Widiez T."/>
            <person name="Wong G.K."/>
            <person name="Wymore A."/>
            <person name="Zhang Y."/>
            <person name="Zimmer A.D."/>
            <person name="Quatrano R.S."/>
            <person name="Mayer K.F.X."/>
            <person name="Goodstein D."/>
            <person name="Casacuberta J.M."/>
            <person name="Vandepoele K."/>
            <person name="Reski R."/>
            <person name="Cuming A.C."/>
            <person name="Tuskan G.A."/>
            <person name="Maumus F."/>
            <person name="Salse J."/>
            <person name="Schmutz J."/>
            <person name="Rensing S.A."/>
        </authorList>
    </citation>
    <scope>NUCLEOTIDE SEQUENCE [LARGE SCALE GENOMIC DNA]</scope>
    <source>
        <strain evidence="5 6">cv. Gransden 2004</strain>
    </source>
</reference>
<evidence type="ECO:0000313" key="6">
    <source>
        <dbReference type="Proteomes" id="UP000006727"/>
    </source>
</evidence>